<gene>
    <name evidence="2" type="ORF">PSDVSF_32080</name>
</gene>
<organism evidence="2 3">
    <name type="scientific">Pseudodesulfovibrio sediminis</name>
    <dbReference type="NCBI Taxonomy" id="2810563"/>
    <lineage>
        <taxon>Bacteria</taxon>
        <taxon>Pseudomonadati</taxon>
        <taxon>Thermodesulfobacteriota</taxon>
        <taxon>Desulfovibrionia</taxon>
        <taxon>Desulfovibrionales</taxon>
        <taxon>Desulfovibrionaceae</taxon>
    </lineage>
</organism>
<evidence type="ECO:0000313" key="2">
    <source>
        <dbReference type="EMBL" id="BCS89966.1"/>
    </source>
</evidence>
<keyword evidence="1" id="KW-0812">Transmembrane</keyword>
<accession>A0ABN6EY69</accession>
<reference evidence="2" key="1">
    <citation type="journal article" date="2022" name="Arch. Microbiol.">
        <title>Pseudodesulfovibrio sediminis sp. nov., a mesophilic and neutrophilic sulfate-reducing bacterium isolated from sediment of a brackish lake.</title>
        <authorList>
            <person name="Takahashi A."/>
            <person name="Kojima H."/>
            <person name="Watanabe M."/>
            <person name="Fukui M."/>
        </authorList>
    </citation>
    <scope>NUCLEOTIDE SEQUENCE</scope>
    <source>
        <strain evidence="2">SF6</strain>
    </source>
</reference>
<proteinExistence type="predicted"/>
<keyword evidence="3" id="KW-1185">Reference proteome</keyword>
<dbReference type="EMBL" id="AP024485">
    <property type="protein sequence ID" value="BCS89966.1"/>
    <property type="molecule type" value="Genomic_DNA"/>
</dbReference>
<feature type="transmembrane region" description="Helical" evidence="1">
    <location>
        <begin position="49"/>
        <end position="66"/>
    </location>
</feature>
<evidence type="ECO:0008006" key="4">
    <source>
        <dbReference type="Google" id="ProtNLM"/>
    </source>
</evidence>
<keyword evidence="1" id="KW-0472">Membrane</keyword>
<sequence length="71" mass="8054">MSAMDSQDLQNMLVRIDERVKAIQSDIREINESRQCASNQVKIKTLERMVWGCVAFVAAIGVRTAIEIMKN</sequence>
<protein>
    <recommendedName>
        <fullName evidence="4">Hemolysin XhlA</fullName>
    </recommendedName>
</protein>
<evidence type="ECO:0000256" key="1">
    <source>
        <dbReference type="SAM" id="Phobius"/>
    </source>
</evidence>
<dbReference type="Proteomes" id="UP001053296">
    <property type="component" value="Chromosome"/>
</dbReference>
<evidence type="ECO:0000313" key="3">
    <source>
        <dbReference type="Proteomes" id="UP001053296"/>
    </source>
</evidence>
<name>A0ABN6EY69_9BACT</name>
<keyword evidence="1" id="KW-1133">Transmembrane helix</keyword>